<accession>A0A1B2DFZ7</accession>
<sequence>MNKLLGLLVSLFILTALFAGCSGASGNNQPTDNDLSSNASSPSPSESALASDAGAAKESPAEASATWPRTITDGAGHDIVLEEQPKRIAVLHPLYLDYFFALDTPPIASGSAASALAEYATLKPYADTADVIDLGSGRELNLEKIIEANPDVIVTFKGHIDALYDELSKIAPVVQINYADTWEEATLLSAQIVGKEELAEQYIKETKAAIEQSKQQLGALKDKTFALLRVGDDGTFIAQGTNNTMYYNETTGFGLLVPKGYPADNDVLSVEALSDMNPDYIIFQHDIEVAKAAVKQNEKLAVWQSLAAVKNNHVLYFDNSLNTGSVLAVRLAANNFMELAVQ</sequence>
<evidence type="ECO:0000256" key="3">
    <source>
        <dbReference type="ARBA" id="ARBA00022448"/>
    </source>
</evidence>
<evidence type="ECO:0000259" key="7">
    <source>
        <dbReference type="PROSITE" id="PS50983"/>
    </source>
</evidence>
<dbReference type="PANTHER" id="PTHR30532">
    <property type="entry name" value="IRON III DICITRATE-BINDING PERIPLASMIC PROTEIN"/>
    <property type="match status" value="1"/>
</dbReference>
<protein>
    <submittedName>
        <fullName evidence="8">Ferrichrome ABC transporter</fullName>
    </submittedName>
</protein>
<name>A0A1B2DFZ7_9BACL</name>
<dbReference type="PANTHER" id="PTHR30532:SF24">
    <property type="entry name" value="FERRIC ENTEROBACTIN-BINDING PERIPLASMIC PROTEIN FEPB"/>
    <property type="match status" value="1"/>
</dbReference>
<feature type="region of interest" description="Disordered" evidence="5">
    <location>
        <begin position="29"/>
        <end position="69"/>
    </location>
</feature>
<dbReference type="InterPro" id="IPR051313">
    <property type="entry name" value="Bact_iron-sidero_bind"/>
</dbReference>
<keyword evidence="3" id="KW-0813">Transport</keyword>
<dbReference type="SUPFAM" id="SSF53807">
    <property type="entry name" value="Helical backbone' metal receptor"/>
    <property type="match status" value="1"/>
</dbReference>
<dbReference type="EMBL" id="CP016808">
    <property type="protein sequence ID" value="ANY66647.1"/>
    <property type="molecule type" value="Genomic_DNA"/>
</dbReference>
<dbReference type="PROSITE" id="PS51257">
    <property type="entry name" value="PROKAR_LIPOPROTEIN"/>
    <property type="match status" value="1"/>
</dbReference>
<evidence type="ECO:0000256" key="1">
    <source>
        <dbReference type="ARBA" id="ARBA00004196"/>
    </source>
</evidence>
<evidence type="ECO:0000256" key="5">
    <source>
        <dbReference type="SAM" id="MobiDB-lite"/>
    </source>
</evidence>
<feature type="compositionally biased region" description="Low complexity" evidence="5">
    <location>
        <begin position="33"/>
        <end position="53"/>
    </location>
</feature>
<feature type="chain" id="PRO_5038880637" evidence="6">
    <location>
        <begin position="20"/>
        <end position="342"/>
    </location>
</feature>
<evidence type="ECO:0000256" key="2">
    <source>
        <dbReference type="ARBA" id="ARBA00008814"/>
    </source>
</evidence>
<organism evidence="8">
    <name type="scientific">Paenibacillus sp. BIHB 4019</name>
    <dbReference type="NCBI Taxonomy" id="1870819"/>
    <lineage>
        <taxon>Bacteria</taxon>
        <taxon>Bacillati</taxon>
        <taxon>Bacillota</taxon>
        <taxon>Bacilli</taxon>
        <taxon>Bacillales</taxon>
        <taxon>Paenibacillaceae</taxon>
        <taxon>Paenibacillus</taxon>
    </lineage>
</organism>
<dbReference type="AlphaFoldDB" id="A0A1B2DFZ7"/>
<gene>
    <name evidence="8" type="ORF">BBD42_09385</name>
</gene>
<comment type="similarity">
    <text evidence="2">Belongs to the bacterial solute-binding protein 8 family.</text>
</comment>
<dbReference type="Pfam" id="PF01497">
    <property type="entry name" value="Peripla_BP_2"/>
    <property type="match status" value="1"/>
</dbReference>
<evidence type="ECO:0000256" key="6">
    <source>
        <dbReference type="SAM" id="SignalP"/>
    </source>
</evidence>
<evidence type="ECO:0000256" key="4">
    <source>
        <dbReference type="ARBA" id="ARBA00022729"/>
    </source>
</evidence>
<feature type="domain" description="Fe/B12 periplasmic-binding" evidence="7">
    <location>
        <begin position="87"/>
        <end position="342"/>
    </location>
</feature>
<reference evidence="8" key="1">
    <citation type="submission" date="2016-08" db="EMBL/GenBank/DDBJ databases">
        <title>Complete Genome Seqeunce of Paenibacillus sp. BIHB 4019 from tea rhizoplane.</title>
        <authorList>
            <person name="Thakur R."/>
            <person name="Swarnkar M.K."/>
            <person name="Gulati A."/>
        </authorList>
    </citation>
    <scope>NUCLEOTIDE SEQUENCE [LARGE SCALE GENOMIC DNA]</scope>
    <source>
        <strain evidence="8">BIHB4019</strain>
    </source>
</reference>
<keyword evidence="4 6" id="KW-0732">Signal</keyword>
<dbReference type="GO" id="GO:1901678">
    <property type="term" value="P:iron coordination entity transport"/>
    <property type="evidence" value="ECO:0007669"/>
    <property type="project" value="UniProtKB-ARBA"/>
</dbReference>
<comment type="subcellular location">
    <subcellularLocation>
        <location evidence="1">Cell envelope</location>
    </subcellularLocation>
</comment>
<dbReference type="InterPro" id="IPR002491">
    <property type="entry name" value="ABC_transptr_periplasmic_BD"/>
</dbReference>
<dbReference type="RefSeq" id="WP_099517930.1">
    <property type="nucleotide sequence ID" value="NZ_CP016808.1"/>
</dbReference>
<proteinExistence type="inferred from homology"/>
<feature type="signal peptide" evidence="6">
    <location>
        <begin position="1"/>
        <end position="19"/>
    </location>
</feature>
<dbReference type="GO" id="GO:0030288">
    <property type="term" value="C:outer membrane-bounded periplasmic space"/>
    <property type="evidence" value="ECO:0007669"/>
    <property type="project" value="TreeGrafter"/>
</dbReference>
<dbReference type="CDD" id="cd01146">
    <property type="entry name" value="FhuD"/>
    <property type="match status" value="1"/>
</dbReference>
<dbReference type="PROSITE" id="PS50983">
    <property type="entry name" value="FE_B12_PBP"/>
    <property type="match status" value="1"/>
</dbReference>
<evidence type="ECO:0000313" key="8">
    <source>
        <dbReference type="EMBL" id="ANY66647.1"/>
    </source>
</evidence>
<dbReference type="Gene3D" id="3.40.50.1980">
    <property type="entry name" value="Nitrogenase molybdenum iron protein domain"/>
    <property type="match status" value="2"/>
</dbReference>